<evidence type="ECO:0000313" key="4">
    <source>
        <dbReference type="Proteomes" id="UP000195521"/>
    </source>
</evidence>
<dbReference type="OMA" id="FMHYERV"/>
<keyword evidence="2" id="KW-0812">Transmembrane</keyword>
<sequence length="358" mass="42955">MENFIDQELNSCDENEAILLDIDDLMDFKKSHPKRKGRKHNKNGGQNRIKEKEKSTEIYNYPNFPIRNDKSLQSDTQNLSDDANELLIKRGERKKSHGQYWDEQEEEEGEGGKDGEEEQEERPIDGLKRWRNKCEPDQSYYRFFPHIYGRLKSYYNNDIINSFRNKFNRKTRRDDDFFSHENYLSFDFLHILASRLYYSRGTMRMYFFVTVLNLFTLIYSLSIKIVNIFVVTSEIFIILMLFMEIFLRLVTQGRRYFYNFEGLFDVIVTIMCFLLLLSSGDLKVFFKSDMAKMKNTEMEEIVSQSLTVFRFSFHLFRTITLFMHYERVKAPTDKIDFSVLNLSHDEEVKEDEEEDYIV</sequence>
<keyword evidence="4" id="KW-1185">Reference proteome</keyword>
<dbReference type="PANTHER" id="PTHR38483:SF1">
    <property type="entry name" value="ION TRANSPORT DOMAIN-CONTAINING PROTEIN"/>
    <property type="match status" value="1"/>
</dbReference>
<accession>A0A1Y1JNB0</accession>
<protein>
    <recommendedName>
        <fullName evidence="5">Ion transport domain-containing protein</fullName>
    </recommendedName>
</protein>
<feature type="compositionally biased region" description="Basic residues" evidence="1">
    <location>
        <begin position="31"/>
        <end position="42"/>
    </location>
</feature>
<dbReference type="AlphaFoldDB" id="A0A1Y1JNB0"/>
<dbReference type="SUPFAM" id="SSF81324">
    <property type="entry name" value="Voltage-gated potassium channels"/>
    <property type="match status" value="1"/>
</dbReference>
<reference evidence="4" key="1">
    <citation type="submission" date="2017-04" db="EMBL/GenBank/DDBJ databases">
        <title>Plasmodium gonderi genome.</title>
        <authorList>
            <person name="Arisue N."/>
            <person name="Honma H."/>
            <person name="Kawai S."/>
            <person name="Tougan T."/>
            <person name="Tanabe K."/>
            <person name="Horii T."/>
        </authorList>
    </citation>
    <scope>NUCLEOTIDE SEQUENCE [LARGE SCALE GENOMIC DNA]</scope>
    <source>
        <strain evidence="4">ATCC 30045</strain>
    </source>
</reference>
<feature type="region of interest" description="Disordered" evidence="1">
    <location>
        <begin position="94"/>
        <end position="128"/>
    </location>
</feature>
<evidence type="ECO:0008006" key="5">
    <source>
        <dbReference type="Google" id="ProtNLM"/>
    </source>
</evidence>
<evidence type="ECO:0000256" key="2">
    <source>
        <dbReference type="SAM" id="Phobius"/>
    </source>
</evidence>
<dbReference type="OrthoDB" id="377302at2759"/>
<dbReference type="Proteomes" id="UP000195521">
    <property type="component" value="Unassembled WGS sequence"/>
</dbReference>
<comment type="caution">
    <text evidence="3">The sequence shown here is derived from an EMBL/GenBank/DDBJ whole genome shotgun (WGS) entry which is preliminary data.</text>
</comment>
<dbReference type="PANTHER" id="PTHR38483">
    <property type="entry name" value="CHROMOSOME 1, WHOLE GENOME SHOTGUN SEQUENCE"/>
    <property type="match status" value="1"/>
</dbReference>
<organism evidence="3 4">
    <name type="scientific">Plasmodium gonderi</name>
    <dbReference type="NCBI Taxonomy" id="77519"/>
    <lineage>
        <taxon>Eukaryota</taxon>
        <taxon>Sar</taxon>
        <taxon>Alveolata</taxon>
        <taxon>Apicomplexa</taxon>
        <taxon>Aconoidasida</taxon>
        <taxon>Haemosporida</taxon>
        <taxon>Plasmodiidae</taxon>
        <taxon>Plasmodium</taxon>
        <taxon>Plasmodium (Plasmodium)</taxon>
    </lineage>
</organism>
<dbReference type="GeneID" id="39749673"/>
<feature type="region of interest" description="Disordered" evidence="1">
    <location>
        <begin position="30"/>
        <end position="57"/>
    </location>
</feature>
<feature type="transmembrane region" description="Helical" evidence="2">
    <location>
        <begin position="205"/>
        <end position="222"/>
    </location>
</feature>
<proteinExistence type="predicted"/>
<feature type="transmembrane region" description="Helical" evidence="2">
    <location>
        <begin position="262"/>
        <end position="286"/>
    </location>
</feature>
<dbReference type="RefSeq" id="XP_028545524.1">
    <property type="nucleotide sequence ID" value="XM_028689723.1"/>
</dbReference>
<evidence type="ECO:0000256" key="1">
    <source>
        <dbReference type="SAM" id="MobiDB-lite"/>
    </source>
</evidence>
<feature type="compositionally biased region" description="Acidic residues" evidence="1">
    <location>
        <begin position="102"/>
        <end position="120"/>
    </location>
</feature>
<keyword evidence="2" id="KW-1133">Transmembrane helix</keyword>
<name>A0A1Y1JNB0_PLAGO</name>
<evidence type="ECO:0000313" key="3">
    <source>
        <dbReference type="EMBL" id="GAW82935.1"/>
    </source>
</evidence>
<dbReference type="EMBL" id="BDQF01000014">
    <property type="protein sequence ID" value="GAW82935.1"/>
    <property type="molecule type" value="Genomic_DNA"/>
</dbReference>
<feature type="transmembrane region" description="Helical" evidence="2">
    <location>
        <begin position="228"/>
        <end position="250"/>
    </location>
</feature>
<gene>
    <name evidence="3" type="ORF">PGO_132070</name>
</gene>
<keyword evidence="2" id="KW-0472">Membrane</keyword>